<comment type="caution">
    <text evidence="1">The sequence shown here is derived from an EMBL/GenBank/DDBJ whole genome shotgun (WGS) entry which is preliminary data.</text>
</comment>
<organism evidence="1 2">
    <name type="scientific">Candidatus Kaiserbacteria bacterium GW2011_GWA2_58_9</name>
    <dbReference type="NCBI Taxonomy" id="1618672"/>
    <lineage>
        <taxon>Bacteria</taxon>
        <taxon>Candidatus Kaiseribacteriota</taxon>
    </lineage>
</organism>
<proteinExistence type="predicted"/>
<dbReference type="EMBL" id="LCSD01000047">
    <property type="protein sequence ID" value="KKW45405.1"/>
    <property type="molecule type" value="Genomic_DNA"/>
</dbReference>
<reference evidence="1 2" key="1">
    <citation type="journal article" date="2015" name="Nature">
        <title>rRNA introns, odd ribosomes, and small enigmatic genomes across a large radiation of phyla.</title>
        <authorList>
            <person name="Brown C.T."/>
            <person name="Hug L.A."/>
            <person name="Thomas B.C."/>
            <person name="Sharon I."/>
            <person name="Castelle C.J."/>
            <person name="Singh A."/>
            <person name="Wilkins M.J."/>
            <person name="Williams K.H."/>
            <person name="Banfield J.F."/>
        </authorList>
    </citation>
    <scope>NUCLEOTIDE SEQUENCE [LARGE SCALE GENOMIC DNA]</scope>
</reference>
<evidence type="ECO:0000313" key="1">
    <source>
        <dbReference type="EMBL" id="KKW45405.1"/>
    </source>
</evidence>
<accession>A0A0G1YQA1</accession>
<name>A0A0G1YQA1_9BACT</name>
<dbReference type="AlphaFoldDB" id="A0A0G1YQA1"/>
<evidence type="ECO:0000313" key="2">
    <source>
        <dbReference type="Proteomes" id="UP000034789"/>
    </source>
</evidence>
<dbReference type="Proteomes" id="UP000034789">
    <property type="component" value="Unassembled WGS sequence"/>
</dbReference>
<protein>
    <submittedName>
        <fullName evidence="1">Uncharacterized protein</fullName>
    </submittedName>
</protein>
<sequence>MQKKKILYLITKATHGGAQKYVYDLAVNLPKAEFEPIVAYGTEGRLADDLHRANIATKRLRSARLPRALPESRK</sequence>
<gene>
    <name evidence="1" type="ORF">UY98_C0047G0005</name>
</gene>